<reference evidence="1 2" key="1">
    <citation type="submission" date="2023-11" db="EMBL/GenBank/DDBJ databases">
        <title>An acidophilic fungus is an integral part of prey digestion in a carnivorous sundew plant.</title>
        <authorList>
            <person name="Tsai I.J."/>
        </authorList>
    </citation>
    <scope>NUCLEOTIDE SEQUENCE [LARGE SCALE GENOMIC DNA]</scope>
    <source>
        <strain evidence="1">169a</strain>
    </source>
</reference>
<dbReference type="AlphaFoldDB" id="A0AAQ3MA74"/>
<dbReference type="Proteomes" id="UP001303373">
    <property type="component" value="Chromosome 14"/>
</dbReference>
<evidence type="ECO:0000313" key="2">
    <source>
        <dbReference type="Proteomes" id="UP001303373"/>
    </source>
</evidence>
<dbReference type="InterPro" id="IPR024079">
    <property type="entry name" value="MetalloPept_cat_dom_sf"/>
</dbReference>
<protein>
    <submittedName>
        <fullName evidence="1">Uncharacterized protein</fullName>
    </submittedName>
</protein>
<gene>
    <name evidence="1" type="ORF">R9X50_00776900</name>
</gene>
<accession>A0AAQ3MA74</accession>
<name>A0AAQ3MA74_9PEZI</name>
<proteinExistence type="predicted"/>
<sequence>MRAPVRYCWRDRRSYQNLHEILNHAIAKWGPAAYHSSLDIALDFQGDATTAFKDAHMVFCHDPRVKNDALIIWDESRDGDDDFNWDRCDTKATTGYEYRNEGSSGPGDDARTGYVVLPFGPGHVIGLQHEHQRDDRDQFLKFYCAHLEGYAAGVRAADADEQVLFEDDDSHNHKINAM</sequence>
<dbReference type="Gene3D" id="3.40.390.10">
    <property type="entry name" value="Collagenase (Catalytic Domain)"/>
    <property type="match status" value="1"/>
</dbReference>
<organism evidence="1 2">
    <name type="scientific">Acrodontium crateriforme</name>
    <dbReference type="NCBI Taxonomy" id="150365"/>
    <lineage>
        <taxon>Eukaryota</taxon>
        <taxon>Fungi</taxon>
        <taxon>Dikarya</taxon>
        <taxon>Ascomycota</taxon>
        <taxon>Pezizomycotina</taxon>
        <taxon>Dothideomycetes</taxon>
        <taxon>Dothideomycetidae</taxon>
        <taxon>Mycosphaerellales</taxon>
        <taxon>Teratosphaeriaceae</taxon>
        <taxon>Acrodontium</taxon>
    </lineage>
</organism>
<keyword evidence="2" id="KW-1185">Reference proteome</keyword>
<dbReference type="EMBL" id="CP138593">
    <property type="protein sequence ID" value="WPH04872.1"/>
    <property type="molecule type" value="Genomic_DNA"/>
</dbReference>
<dbReference type="GO" id="GO:0008237">
    <property type="term" value="F:metallopeptidase activity"/>
    <property type="evidence" value="ECO:0007669"/>
    <property type="project" value="InterPro"/>
</dbReference>
<evidence type="ECO:0000313" key="1">
    <source>
        <dbReference type="EMBL" id="WPH04872.1"/>
    </source>
</evidence>